<dbReference type="CDD" id="cd04179">
    <property type="entry name" value="DPM_DPG-synthase_like"/>
    <property type="match status" value="1"/>
</dbReference>
<feature type="transmembrane region" description="Helical" evidence="1">
    <location>
        <begin position="254"/>
        <end position="273"/>
    </location>
</feature>
<reference evidence="3" key="1">
    <citation type="submission" date="2019-08" db="EMBL/GenBank/DDBJ databases">
        <authorList>
            <person name="Kucharzyk K."/>
            <person name="Murdoch R.W."/>
            <person name="Higgins S."/>
            <person name="Loffler F."/>
        </authorList>
    </citation>
    <scope>NUCLEOTIDE SEQUENCE</scope>
</reference>
<name>A0A644UV73_9ZZZZ</name>
<keyword evidence="3" id="KW-0808">Transferase</keyword>
<gene>
    <name evidence="3" type="primary">arnC_18</name>
    <name evidence="3" type="ORF">SDC9_28920</name>
</gene>
<evidence type="ECO:0000256" key="1">
    <source>
        <dbReference type="SAM" id="Phobius"/>
    </source>
</evidence>
<dbReference type="InterPro" id="IPR029044">
    <property type="entry name" value="Nucleotide-diphossugar_trans"/>
</dbReference>
<keyword evidence="1" id="KW-0812">Transmembrane</keyword>
<dbReference type="PANTHER" id="PTHR48090">
    <property type="entry name" value="UNDECAPRENYL-PHOSPHATE 4-DEOXY-4-FORMAMIDO-L-ARABINOSE TRANSFERASE-RELATED"/>
    <property type="match status" value="1"/>
</dbReference>
<dbReference type="InterPro" id="IPR050256">
    <property type="entry name" value="Glycosyltransferase_2"/>
</dbReference>
<feature type="domain" description="Glycosyltransferase 2-like" evidence="2">
    <location>
        <begin position="4"/>
        <end position="158"/>
    </location>
</feature>
<evidence type="ECO:0000313" key="3">
    <source>
        <dbReference type="EMBL" id="MPL82970.1"/>
    </source>
</evidence>
<keyword evidence="3" id="KW-0328">Glycosyltransferase</keyword>
<dbReference type="GO" id="GO:0099621">
    <property type="term" value="F:undecaprenyl-phosphate 4-deoxy-4-formamido-L-arabinose transferase activity"/>
    <property type="evidence" value="ECO:0007669"/>
    <property type="project" value="UniProtKB-EC"/>
</dbReference>
<dbReference type="Gene3D" id="3.90.550.10">
    <property type="entry name" value="Spore Coat Polysaccharide Biosynthesis Protein SpsA, Chain A"/>
    <property type="match status" value="1"/>
</dbReference>
<dbReference type="EC" id="2.4.2.53" evidence="3"/>
<accession>A0A644UV73</accession>
<evidence type="ECO:0000259" key="2">
    <source>
        <dbReference type="Pfam" id="PF00535"/>
    </source>
</evidence>
<dbReference type="EMBL" id="VSSQ01000170">
    <property type="protein sequence ID" value="MPL82970.1"/>
    <property type="molecule type" value="Genomic_DNA"/>
</dbReference>
<protein>
    <submittedName>
        <fullName evidence="3">Undecaprenyl-phosphate 4-deoxy-4-formamido-L-arabinose transferase</fullName>
        <ecNumber evidence="3">2.4.2.53</ecNumber>
    </submittedName>
</protein>
<dbReference type="SUPFAM" id="SSF53448">
    <property type="entry name" value="Nucleotide-diphospho-sugar transferases"/>
    <property type="match status" value="1"/>
</dbReference>
<dbReference type="AlphaFoldDB" id="A0A644UV73"/>
<dbReference type="Pfam" id="PF00535">
    <property type="entry name" value="Glycos_transf_2"/>
    <property type="match status" value="1"/>
</dbReference>
<feature type="transmembrane region" description="Helical" evidence="1">
    <location>
        <begin position="226"/>
        <end position="248"/>
    </location>
</feature>
<comment type="caution">
    <text evidence="3">The sequence shown here is derived from an EMBL/GenBank/DDBJ whole genome shotgun (WGS) entry which is preliminary data.</text>
</comment>
<dbReference type="InterPro" id="IPR001173">
    <property type="entry name" value="Glyco_trans_2-like"/>
</dbReference>
<proteinExistence type="predicted"/>
<dbReference type="PANTHER" id="PTHR48090:SF7">
    <property type="entry name" value="RFBJ PROTEIN"/>
    <property type="match status" value="1"/>
</dbReference>
<sequence>MKISIIVPAYNEEEAISFGLEKFVSLGYHKKYELIYVNDGSTDKTEEIIRTYPVKIFNHHVNKGYGAALKTGIRKATGDKIIILDSDGQHNPEYIEQIVELLNEYDMVIGERNKESFQVKRRQAGKNLIRRVGEFLVEQKLPDYNSGFRGFDKELMREMLHLMPNGFSMSTTSTLAFLKEGYTIGTFPIQVEERIGRKSNVRMVKDGSKTMLLLLRIIMLFNPLKIFFPLSLIIGFVGFVWGVVGFFISSRLPNSAIIILSFGIIMFFIGLLADQVAMLNRIKR</sequence>
<organism evidence="3">
    <name type="scientific">bioreactor metagenome</name>
    <dbReference type="NCBI Taxonomy" id="1076179"/>
    <lineage>
        <taxon>unclassified sequences</taxon>
        <taxon>metagenomes</taxon>
        <taxon>ecological metagenomes</taxon>
    </lineage>
</organism>
<keyword evidence="1" id="KW-0472">Membrane</keyword>
<keyword evidence="1" id="KW-1133">Transmembrane helix</keyword>